<feature type="compositionally biased region" description="Low complexity" evidence="1">
    <location>
        <begin position="50"/>
        <end position="63"/>
    </location>
</feature>
<keyword evidence="3" id="KW-1185">Reference proteome</keyword>
<accession>A0ABR3PSQ7</accession>
<dbReference type="EMBL" id="JBBXJM010000007">
    <property type="protein sequence ID" value="KAL1405157.1"/>
    <property type="molecule type" value="Genomic_DNA"/>
</dbReference>
<reference evidence="2 3" key="1">
    <citation type="submission" date="2023-08" db="EMBL/GenBank/DDBJ databases">
        <title>Annotated Genome Sequence of Vanrija albida AlHP1.</title>
        <authorList>
            <person name="Herzog R."/>
        </authorList>
    </citation>
    <scope>NUCLEOTIDE SEQUENCE [LARGE SCALE GENOMIC DNA]</scope>
    <source>
        <strain evidence="2 3">AlHP1</strain>
    </source>
</reference>
<evidence type="ECO:0000256" key="1">
    <source>
        <dbReference type="SAM" id="MobiDB-lite"/>
    </source>
</evidence>
<evidence type="ECO:0000313" key="2">
    <source>
        <dbReference type="EMBL" id="KAL1405157.1"/>
    </source>
</evidence>
<sequence>MSAPAPSLVWRAKETIWFLLTTPMVPPAPGPTGVEMSPIDDEMATPRPLASPASSRSSQSDASVVELAPHELGNILDATETKAW</sequence>
<feature type="region of interest" description="Disordered" evidence="1">
    <location>
        <begin position="27"/>
        <end position="84"/>
    </location>
</feature>
<name>A0ABR3PSQ7_9TREE</name>
<protein>
    <submittedName>
        <fullName evidence="2">Uncharacterized protein</fullName>
    </submittedName>
</protein>
<comment type="caution">
    <text evidence="2">The sequence shown here is derived from an EMBL/GenBank/DDBJ whole genome shotgun (WGS) entry which is preliminary data.</text>
</comment>
<dbReference type="Proteomes" id="UP001565368">
    <property type="component" value="Unassembled WGS sequence"/>
</dbReference>
<organism evidence="2 3">
    <name type="scientific">Vanrija albida</name>
    <dbReference type="NCBI Taxonomy" id="181172"/>
    <lineage>
        <taxon>Eukaryota</taxon>
        <taxon>Fungi</taxon>
        <taxon>Dikarya</taxon>
        <taxon>Basidiomycota</taxon>
        <taxon>Agaricomycotina</taxon>
        <taxon>Tremellomycetes</taxon>
        <taxon>Trichosporonales</taxon>
        <taxon>Trichosporonaceae</taxon>
        <taxon>Vanrija</taxon>
    </lineage>
</organism>
<dbReference type="GeneID" id="95989825"/>
<dbReference type="RefSeq" id="XP_069205101.1">
    <property type="nucleotide sequence ID" value="XM_069357164.1"/>
</dbReference>
<proteinExistence type="predicted"/>
<evidence type="ECO:0000313" key="3">
    <source>
        <dbReference type="Proteomes" id="UP001565368"/>
    </source>
</evidence>
<gene>
    <name evidence="2" type="ORF">Q8F55_008782</name>
</gene>